<dbReference type="Proteomes" id="UP001551658">
    <property type="component" value="Unassembled WGS sequence"/>
</dbReference>
<evidence type="ECO:0000313" key="4">
    <source>
        <dbReference type="EMBL" id="MEV0367338.1"/>
    </source>
</evidence>
<dbReference type="InterPro" id="IPR036188">
    <property type="entry name" value="FAD/NAD-bd_sf"/>
</dbReference>
<dbReference type="PRINTS" id="PR00420">
    <property type="entry name" value="RNGMNOXGNASE"/>
</dbReference>
<evidence type="ECO:0000313" key="5">
    <source>
        <dbReference type="Proteomes" id="UP001551658"/>
    </source>
</evidence>
<keyword evidence="2" id="KW-0520">NAD</keyword>
<comment type="caution">
    <text evidence="4">The sequence shown here is derived from an EMBL/GenBank/DDBJ whole genome shotgun (WGS) entry which is preliminary data.</text>
</comment>
<dbReference type="SUPFAM" id="SSF51905">
    <property type="entry name" value="FAD/NAD(P)-binding domain"/>
    <property type="match status" value="1"/>
</dbReference>
<keyword evidence="4" id="KW-0503">Monooxygenase</keyword>
<sequence>MSTPTHQSAAVAAPLRVACIGGGPGGLFTAIAVAHAVPGARIDVFERNKATDIFGFGVVFSDATLDNIDRVDPVLRDTLAAQGRHWDTIEVRSKGVTTAAGGNGMAAIHRRVLLDALRQRATALGARLHFATAVDADTLDASGDYDVIVAADGANSRTRERFADDLEHSADEAAVKFIWFGTTFGFDGLTFLHKQSEHGNFAVHAYPIGSGLSTFIVETDETSWRAAGLGSFDTTQPPGPSDTVTRRYLEQLFATDIDGHPLVANNSRWANFRTRRTRRWHTRGAADTPVVLLGDAVHTAHFSVGSGTKMAMEDAAVLANAIAEHRDDLGSALERFQEIRKPQVAKIQDSSMPSLSWWDHFGQYYRALEPWQFGFHFFSRAISAEKIRVRDPQFIADTEAAWRRHYGSTPLDTPLRVGATTFTTRLLDLTDNSDSSVAFGDRTHSLTAVAPDSLTGTSNGPLLFTAPVVDNTCLDDATRAELDSLCERRPAAIAIRGGTALSRALSSEHVRFTHHVPTILIEGTAAVRTRRAVDERDNAATVVLSGRADAVAYESVVLNPHVPANYAEASR</sequence>
<keyword evidence="1" id="KW-0560">Oxidoreductase</keyword>
<feature type="domain" description="FAD-binding" evidence="3">
    <location>
        <begin position="16"/>
        <end position="349"/>
    </location>
</feature>
<evidence type="ECO:0000256" key="1">
    <source>
        <dbReference type="ARBA" id="ARBA00023002"/>
    </source>
</evidence>
<dbReference type="EMBL" id="JBFAIH010000028">
    <property type="protein sequence ID" value="MEV0367338.1"/>
    <property type="molecule type" value="Genomic_DNA"/>
</dbReference>
<dbReference type="RefSeq" id="WP_357986719.1">
    <property type="nucleotide sequence ID" value="NZ_JBFAIH010000028.1"/>
</dbReference>
<dbReference type="InterPro" id="IPR002938">
    <property type="entry name" value="FAD-bd"/>
</dbReference>
<dbReference type="Pfam" id="PF01494">
    <property type="entry name" value="FAD_binding_3"/>
    <property type="match status" value="1"/>
</dbReference>
<dbReference type="GO" id="GO:0004497">
    <property type="term" value="F:monooxygenase activity"/>
    <property type="evidence" value="ECO:0007669"/>
    <property type="project" value="UniProtKB-KW"/>
</dbReference>
<dbReference type="Gene3D" id="3.30.9.20">
    <property type="match status" value="1"/>
</dbReference>
<accession>A0ABV3FI02</accession>
<dbReference type="InterPro" id="IPR050631">
    <property type="entry name" value="PheA/TfdB_FAD_monoxygenase"/>
</dbReference>
<evidence type="ECO:0000259" key="3">
    <source>
        <dbReference type="Pfam" id="PF01494"/>
    </source>
</evidence>
<reference evidence="4 5" key="1">
    <citation type="submission" date="2024-06" db="EMBL/GenBank/DDBJ databases">
        <title>The Natural Products Discovery Center: Release of the First 8490 Sequenced Strains for Exploring Actinobacteria Biosynthetic Diversity.</title>
        <authorList>
            <person name="Kalkreuter E."/>
            <person name="Kautsar S.A."/>
            <person name="Yang D."/>
            <person name="Bader C.D."/>
            <person name="Teijaro C.N."/>
            <person name="Fluegel L."/>
            <person name="Davis C.M."/>
            <person name="Simpson J.R."/>
            <person name="Lauterbach L."/>
            <person name="Steele A.D."/>
            <person name="Gui C."/>
            <person name="Meng S."/>
            <person name="Li G."/>
            <person name="Viehrig K."/>
            <person name="Ye F."/>
            <person name="Su P."/>
            <person name="Kiefer A.F."/>
            <person name="Nichols A."/>
            <person name="Cepeda A.J."/>
            <person name="Yan W."/>
            <person name="Fan B."/>
            <person name="Jiang Y."/>
            <person name="Adhikari A."/>
            <person name="Zheng C.-J."/>
            <person name="Schuster L."/>
            <person name="Cowan T.M."/>
            <person name="Smanski M.J."/>
            <person name="Chevrette M.G."/>
            <person name="De Carvalho L.P.S."/>
            <person name="Shen B."/>
        </authorList>
    </citation>
    <scope>NUCLEOTIDE SEQUENCE [LARGE SCALE GENOMIC DNA]</scope>
    <source>
        <strain evidence="4 5">NPDC050671</strain>
    </source>
</reference>
<evidence type="ECO:0000256" key="2">
    <source>
        <dbReference type="ARBA" id="ARBA00023027"/>
    </source>
</evidence>
<dbReference type="PANTHER" id="PTHR43476">
    <property type="entry name" value="3-(3-HYDROXY-PHENYL)PROPIONATE/3-HYDROXYCINNAMIC ACID HYDROXYLASE"/>
    <property type="match status" value="1"/>
</dbReference>
<protein>
    <submittedName>
        <fullName evidence="4">FAD-dependent monooxygenase</fullName>
    </submittedName>
</protein>
<dbReference type="PANTHER" id="PTHR43476:SF4">
    <property type="entry name" value="BLR0106 PROTEIN"/>
    <property type="match status" value="1"/>
</dbReference>
<proteinExistence type="predicted"/>
<dbReference type="Gene3D" id="3.50.50.60">
    <property type="entry name" value="FAD/NAD(P)-binding domain"/>
    <property type="match status" value="1"/>
</dbReference>
<organism evidence="4 5">
    <name type="scientific">Nocardia fusca</name>
    <dbReference type="NCBI Taxonomy" id="941183"/>
    <lineage>
        <taxon>Bacteria</taxon>
        <taxon>Bacillati</taxon>
        <taxon>Actinomycetota</taxon>
        <taxon>Actinomycetes</taxon>
        <taxon>Mycobacteriales</taxon>
        <taxon>Nocardiaceae</taxon>
        <taxon>Nocardia</taxon>
    </lineage>
</organism>
<gene>
    <name evidence="4" type="ORF">AB0H72_32080</name>
</gene>
<keyword evidence="5" id="KW-1185">Reference proteome</keyword>
<name>A0ABV3FI02_9NOCA</name>